<proteinExistence type="predicted"/>
<accession>A0A7W3IR60</accession>
<reference evidence="1 2" key="1">
    <citation type="submission" date="2020-07" db="EMBL/GenBank/DDBJ databases">
        <title>Sequencing the genomes of 1000 actinobacteria strains.</title>
        <authorList>
            <person name="Klenk H.-P."/>
        </authorList>
    </citation>
    <scope>NUCLEOTIDE SEQUENCE [LARGE SCALE GENOMIC DNA]</scope>
    <source>
        <strain evidence="1 2">DSM 100723</strain>
    </source>
</reference>
<evidence type="ECO:0000313" key="1">
    <source>
        <dbReference type="EMBL" id="MBA8793744.1"/>
    </source>
</evidence>
<dbReference type="Proteomes" id="UP000523079">
    <property type="component" value="Unassembled WGS sequence"/>
</dbReference>
<protein>
    <submittedName>
        <fullName evidence="1">Adenylate kinase family enzyme</fullName>
    </submittedName>
</protein>
<evidence type="ECO:0000313" key="2">
    <source>
        <dbReference type="Proteomes" id="UP000523079"/>
    </source>
</evidence>
<dbReference type="InterPro" id="IPR027417">
    <property type="entry name" value="P-loop_NTPase"/>
</dbReference>
<dbReference type="Gene3D" id="3.40.50.300">
    <property type="entry name" value="P-loop containing nucleotide triphosphate hydrolases"/>
    <property type="match status" value="1"/>
</dbReference>
<dbReference type="RefSeq" id="WP_182559841.1">
    <property type="nucleotide sequence ID" value="NZ_JACGWT010000002.1"/>
</dbReference>
<gene>
    <name evidence="1" type="ORF">FHX74_001349</name>
</gene>
<organism evidence="1 2">
    <name type="scientific">Microlunatus kandeliicorticis</name>
    <dbReference type="NCBI Taxonomy" id="1759536"/>
    <lineage>
        <taxon>Bacteria</taxon>
        <taxon>Bacillati</taxon>
        <taxon>Actinomycetota</taxon>
        <taxon>Actinomycetes</taxon>
        <taxon>Propionibacteriales</taxon>
        <taxon>Propionibacteriaceae</taxon>
        <taxon>Microlunatus</taxon>
    </lineage>
</organism>
<dbReference type="EMBL" id="JACGWT010000002">
    <property type="protein sequence ID" value="MBA8793744.1"/>
    <property type="molecule type" value="Genomic_DNA"/>
</dbReference>
<name>A0A7W3IR60_9ACTN</name>
<keyword evidence="1" id="KW-0808">Transferase</keyword>
<dbReference type="AlphaFoldDB" id="A0A7W3IR60"/>
<keyword evidence="1" id="KW-0418">Kinase</keyword>
<dbReference type="GO" id="GO:0016301">
    <property type="term" value="F:kinase activity"/>
    <property type="evidence" value="ECO:0007669"/>
    <property type="project" value="UniProtKB-KW"/>
</dbReference>
<dbReference type="SUPFAM" id="SSF52540">
    <property type="entry name" value="P-loop containing nucleoside triphosphate hydrolases"/>
    <property type="match status" value="1"/>
</dbReference>
<keyword evidence="2" id="KW-1185">Reference proteome</keyword>
<sequence>MPRLIHLNGPPGIGKSTLAALGVERHPGTLDLDADQLHPLIGGWLDLGES</sequence>
<comment type="caution">
    <text evidence="1">The sequence shown here is derived from an EMBL/GenBank/DDBJ whole genome shotgun (WGS) entry which is preliminary data.</text>
</comment>